<dbReference type="KEGG" id="lcre:Pla8534_62460"/>
<organism evidence="1 2">
    <name type="scientific">Lignipirellula cremea</name>
    <dbReference type="NCBI Taxonomy" id="2528010"/>
    <lineage>
        <taxon>Bacteria</taxon>
        <taxon>Pseudomonadati</taxon>
        <taxon>Planctomycetota</taxon>
        <taxon>Planctomycetia</taxon>
        <taxon>Pirellulales</taxon>
        <taxon>Pirellulaceae</taxon>
        <taxon>Lignipirellula</taxon>
    </lineage>
</organism>
<keyword evidence="2" id="KW-1185">Reference proteome</keyword>
<dbReference type="Proteomes" id="UP000317648">
    <property type="component" value="Chromosome"/>
</dbReference>
<name>A0A518E2Q7_9BACT</name>
<proteinExistence type="predicted"/>
<dbReference type="EMBL" id="CP036433">
    <property type="protein sequence ID" value="QDU98378.1"/>
    <property type="molecule type" value="Genomic_DNA"/>
</dbReference>
<evidence type="ECO:0000313" key="1">
    <source>
        <dbReference type="EMBL" id="QDU98378.1"/>
    </source>
</evidence>
<protein>
    <submittedName>
        <fullName evidence="1">Uncharacterized protein</fullName>
    </submittedName>
</protein>
<sequence length="88" mass="9709">MLMKTKIGATQMTTSKPAATVTTKTSNELTITLRTDIARVGRRCRRTARIWYAALILIDCPAGAIQIQPVSLPQLPILRWPALDITGF</sequence>
<dbReference type="AlphaFoldDB" id="A0A518E2Q7"/>
<accession>A0A518E2Q7</accession>
<evidence type="ECO:0000313" key="2">
    <source>
        <dbReference type="Proteomes" id="UP000317648"/>
    </source>
</evidence>
<reference evidence="1 2" key="1">
    <citation type="submission" date="2019-02" db="EMBL/GenBank/DDBJ databases">
        <title>Deep-cultivation of Planctomycetes and their phenomic and genomic characterization uncovers novel biology.</title>
        <authorList>
            <person name="Wiegand S."/>
            <person name="Jogler M."/>
            <person name="Boedeker C."/>
            <person name="Pinto D."/>
            <person name="Vollmers J."/>
            <person name="Rivas-Marin E."/>
            <person name="Kohn T."/>
            <person name="Peeters S.H."/>
            <person name="Heuer A."/>
            <person name="Rast P."/>
            <person name="Oberbeckmann S."/>
            <person name="Bunk B."/>
            <person name="Jeske O."/>
            <person name="Meyerdierks A."/>
            <person name="Storesund J.E."/>
            <person name="Kallscheuer N."/>
            <person name="Luecker S."/>
            <person name="Lage O.M."/>
            <person name="Pohl T."/>
            <person name="Merkel B.J."/>
            <person name="Hornburger P."/>
            <person name="Mueller R.-W."/>
            <person name="Bruemmer F."/>
            <person name="Labrenz M."/>
            <person name="Spormann A.M."/>
            <person name="Op den Camp H."/>
            <person name="Overmann J."/>
            <person name="Amann R."/>
            <person name="Jetten M.S.M."/>
            <person name="Mascher T."/>
            <person name="Medema M.H."/>
            <person name="Devos D.P."/>
            <person name="Kaster A.-K."/>
            <person name="Ovreas L."/>
            <person name="Rohde M."/>
            <person name="Galperin M.Y."/>
            <person name="Jogler C."/>
        </authorList>
    </citation>
    <scope>NUCLEOTIDE SEQUENCE [LARGE SCALE GENOMIC DNA]</scope>
    <source>
        <strain evidence="1 2">Pla85_3_4</strain>
    </source>
</reference>
<gene>
    <name evidence="1" type="ORF">Pla8534_62460</name>
</gene>